<feature type="compositionally biased region" description="Polar residues" evidence="1">
    <location>
        <begin position="181"/>
        <end position="194"/>
    </location>
</feature>
<reference evidence="2 3" key="2">
    <citation type="journal article" date="2016" name="Appl. Microbiol. Biotechnol.">
        <title>Mutations improving production and secretion of extracellular lipase by Burkholderia glumae PG1.</title>
        <authorList>
            <person name="Knapp A."/>
            <person name="Voget S."/>
            <person name="Gao R."/>
            <person name="Zaburannyi N."/>
            <person name="Krysciak D."/>
            <person name="Breuer M."/>
            <person name="Hauer B."/>
            <person name="Streit W.R."/>
            <person name="Muller R."/>
            <person name="Daniel R."/>
            <person name="Jaeger K.E."/>
        </authorList>
    </citation>
    <scope>NUCLEOTIDE SEQUENCE [LARGE SCALE GENOMIC DNA]</scope>
    <source>
        <strain evidence="2 3">PG1</strain>
    </source>
</reference>
<dbReference type="Proteomes" id="UP000031838">
    <property type="component" value="Chromosome 2"/>
</dbReference>
<feature type="region of interest" description="Disordered" evidence="1">
    <location>
        <begin position="181"/>
        <end position="201"/>
    </location>
</feature>
<dbReference type="EMBL" id="CP002581">
    <property type="protein sequence ID" value="AJK49469.1"/>
    <property type="molecule type" value="Genomic_DNA"/>
</dbReference>
<feature type="region of interest" description="Disordered" evidence="1">
    <location>
        <begin position="96"/>
        <end position="131"/>
    </location>
</feature>
<feature type="compositionally biased region" description="Low complexity" evidence="1">
    <location>
        <begin position="96"/>
        <end position="119"/>
    </location>
</feature>
<name>A0A0B6S4Z1_BURPL</name>
<evidence type="ECO:0000256" key="1">
    <source>
        <dbReference type="SAM" id="MobiDB-lite"/>
    </source>
</evidence>
<reference evidence="3" key="1">
    <citation type="submission" date="2011-03" db="EMBL/GenBank/DDBJ databases">
        <authorList>
            <person name="Voget S."/>
            <person name="Streit W.R."/>
            <person name="Jaeger K.E."/>
            <person name="Daniel R."/>
        </authorList>
    </citation>
    <scope>NUCLEOTIDE SEQUENCE [LARGE SCALE GENOMIC DNA]</scope>
    <source>
        <strain evidence="3">PG1</strain>
    </source>
</reference>
<sequence length="490" mass="48954">MVGLVTSSFNMGIGPVIPSAGEPLGGGASPDFGAADPQTASALLTVIMQALQQLQNALGDGGAPSMPAATPEGMPANAAASPSGVASALSAATGGTTAAATPAGNGTPGGASSSTPAAGSSGGSGTAGTNSDLENAMAQTQAKDPTLYAKTMKDAQSGNGNGLVEDELQAYKEGAITKQQATEEVSGAQSLANQNGGGRINGKVRGEAQDALGKNVIGKGQTRIEHDIVKAFESFTPIGAIIKGSKDKTSKQGPENIIQAGQAVTQQASQTAMQDMQSADPNLAAKFQQDAHKGDGNAMVEDMVQLKSEEQSGQVPDTFTDQDAQMLGSQVGNYGKGKVNSQEEQSFTQAFGADTLYRGSTRGSKAFNKVEDAVGGIMDKVVSPVTDTVGGVDKLVHGDIKGAFKEFGNALAGAATDVAMVVAPEAAPELEVGAMAAEGASAAASADRVLDPILSGARTLGKANDHVNDANDAVNMLTGNNNNGGGSRTA</sequence>
<protein>
    <submittedName>
        <fullName evidence="2">Uncharacterized protein</fullName>
    </submittedName>
</protein>
<dbReference type="KEGG" id="bgp:BGL_2c14020"/>
<feature type="region of interest" description="Disordered" evidence="1">
    <location>
        <begin position="58"/>
        <end position="81"/>
    </location>
</feature>
<accession>A0A0B6S4Z1</accession>
<evidence type="ECO:0000313" key="3">
    <source>
        <dbReference type="Proteomes" id="UP000031838"/>
    </source>
</evidence>
<dbReference type="HOGENOM" id="CLU_556300_0_0_4"/>
<evidence type="ECO:0000313" key="2">
    <source>
        <dbReference type="EMBL" id="AJK49469.1"/>
    </source>
</evidence>
<organism evidence="2 3">
    <name type="scientific">Burkholderia plantarii</name>
    <dbReference type="NCBI Taxonomy" id="41899"/>
    <lineage>
        <taxon>Bacteria</taxon>
        <taxon>Pseudomonadati</taxon>
        <taxon>Pseudomonadota</taxon>
        <taxon>Betaproteobacteria</taxon>
        <taxon>Burkholderiales</taxon>
        <taxon>Burkholderiaceae</taxon>
        <taxon>Burkholderia</taxon>
    </lineage>
</organism>
<dbReference type="AlphaFoldDB" id="A0A0B6S4Z1"/>
<gene>
    <name evidence="2" type="ORF">BGL_2c14020</name>
</gene>
<keyword evidence="3" id="KW-1185">Reference proteome</keyword>
<proteinExistence type="predicted"/>